<dbReference type="InterPro" id="IPR001647">
    <property type="entry name" value="HTH_TetR"/>
</dbReference>
<dbReference type="SUPFAM" id="SSF46689">
    <property type="entry name" value="Homeodomain-like"/>
    <property type="match status" value="1"/>
</dbReference>
<evidence type="ECO:0000256" key="4">
    <source>
        <dbReference type="PROSITE-ProRule" id="PRU00335"/>
    </source>
</evidence>
<dbReference type="EMBL" id="BMHK01000057">
    <property type="protein sequence ID" value="GGC15945.1"/>
    <property type="molecule type" value="Genomic_DNA"/>
</dbReference>
<keyword evidence="2 4" id="KW-0238">DNA-binding</keyword>
<evidence type="ECO:0000256" key="1">
    <source>
        <dbReference type="ARBA" id="ARBA00023015"/>
    </source>
</evidence>
<keyword evidence="1" id="KW-0805">Transcription regulation</keyword>
<evidence type="ECO:0000256" key="3">
    <source>
        <dbReference type="ARBA" id="ARBA00023163"/>
    </source>
</evidence>
<dbReference type="Gene3D" id="1.10.357.10">
    <property type="entry name" value="Tetracycline Repressor, domain 2"/>
    <property type="match status" value="1"/>
</dbReference>
<comment type="caution">
    <text evidence="6">The sequence shown here is derived from an EMBL/GenBank/DDBJ whole genome shotgun (WGS) entry which is preliminary data.</text>
</comment>
<feature type="domain" description="HTH tetR-type" evidence="5">
    <location>
        <begin position="18"/>
        <end position="78"/>
    </location>
</feature>
<proteinExistence type="predicted"/>
<accession>A0A916TVP9</accession>
<dbReference type="PANTHER" id="PTHR30055">
    <property type="entry name" value="HTH-TYPE TRANSCRIPTIONAL REGULATOR RUTR"/>
    <property type="match status" value="1"/>
</dbReference>
<dbReference type="RefSeq" id="WP_188773189.1">
    <property type="nucleotide sequence ID" value="NZ_BMHK01000057.1"/>
</dbReference>
<dbReference type="PROSITE" id="PS01081">
    <property type="entry name" value="HTH_TETR_1"/>
    <property type="match status" value="1"/>
</dbReference>
<sequence length="220" mass="24439">MTSKPKKEPAKRTRRAPGEIRKLFLDAAAHEFETYGYRGATTAAIAQRAGATEAQLFRYFQSKNDLFRAAIFEPLNTHFCDFMASTLDVDDNAKSLREREQAYITELQRFMREHSRHLMSLIVAETHGARDLDGFSAIPGLEEYFARGAAMMRSRYQGEPPIAPELLVRVSFAAVMANVLFKDWLFPEGMASDAAIASAIIDFTIDGLSSGPPPPGDGIE</sequence>
<dbReference type="Pfam" id="PF00440">
    <property type="entry name" value="TetR_N"/>
    <property type="match status" value="1"/>
</dbReference>
<evidence type="ECO:0000259" key="5">
    <source>
        <dbReference type="PROSITE" id="PS50977"/>
    </source>
</evidence>
<keyword evidence="3" id="KW-0804">Transcription</keyword>
<organism evidence="6 7">
    <name type="scientific">Novosphingobium endophyticum</name>
    <dbReference type="NCBI Taxonomy" id="1955250"/>
    <lineage>
        <taxon>Bacteria</taxon>
        <taxon>Pseudomonadati</taxon>
        <taxon>Pseudomonadota</taxon>
        <taxon>Alphaproteobacteria</taxon>
        <taxon>Sphingomonadales</taxon>
        <taxon>Sphingomonadaceae</taxon>
        <taxon>Novosphingobium</taxon>
    </lineage>
</organism>
<protein>
    <recommendedName>
        <fullName evidence="5">HTH tetR-type domain-containing protein</fullName>
    </recommendedName>
</protein>
<dbReference type="AlphaFoldDB" id="A0A916TVP9"/>
<dbReference type="InterPro" id="IPR050109">
    <property type="entry name" value="HTH-type_TetR-like_transc_reg"/>
</dbReference>
<reference evidence="6" key="1">
    <citation type="journal article" date="2014" name="Int. J. Syst. Evol. Microbiol.">
        <title>Complete genome sequence of Corynebacterium casei LMG S-19264T (=DSM 44701T), isolated from a smear-ripened cheese.</title>
        <authorList>
            <consortium name="US DOE Joint Genome Institute (JGI-PGF)"/>
            <person name="Walter F."/>
            <person name="Albersmeier A."/>
            <person name="Kalinowski J."/>
            <person name="Ruckert C."/>
        </authorList>
    </citation>
    <scope>NUCLEOTIDE SEQUENCE</scope>
    <source>
        <strain evidence="6">CGMCC 1.15095</strain>
    </source>
</reference>
<dbReference type="Gene3D" id="1.10.10.60">
    <property type="entry name" value="Homeodomain-like"/>
    <property type="match status" value="1"/>
</dbReference>
<evidence type="ECO:0000313" key="6">
    <source>
        <dbReference type="EMBL" id="GGC15945.1"/>
    </source>
</evidence>
<dbReference type="PROSITE" id="PS50977">
    <property type="entry name" value="HTH_TETR_2"/>
    <property type="match status" value="1"/>
</dbReference>
<evidence type="ECO:0000256" key="2">
    <source>
        <dbReference type="ARBA" id="ARBA00023125"/>
    </source>
</evidence>
<dbReference type="Proteomes" id="UP000608154">
    <property type="component" value="Unassembled WGS sequence"/>
</dbReference>
<name>A0A916TVP9_9SPHN</name>
<gene>
    <name evidence="6" type="ORF">GCM10011494_38550</name>
</gene>
<dbReference type="GO" id="GO:0003700">
    <property type="term" value="F:DNA-binding transcription factor activity"/>
    <property type="evidence" value="ECO:0007669"/>
    <property type="project" value="TreeGrafter"/>
</dbReference>
<reference evidence="6" key="2">
    <citation type="submission" date="2020-09" db="EMBL/GenBank/DDBJ databases">
        <authorList>
            <person name="Sun Q."/>
            <person name="Zhou Y."/>
        </authorList>
    </citation>
    <scope>NUCLEOTIDE SEQUENCE</scope>
    <source>
        <strain evidence="6">CGMCC 1.15095</strain>
    </source>
</reference>
<evidence type="ECO:0000313" key="7">
    <source>
        <dbReference type="Proteomes" id="UP000608154"/>
    </source>
</evidence>
<dbReference type="InterPro" id="IPR009057">
    <property type="entry name" value="Homeodomain-like_sf"/>
</dbReference>
<dbReference type="PRINTS" id="PR00455">
    <property type="entry name" value="HTHTETR"/>
</dbReference>
<feature type="DNA-binding region" description="H-T-H motif" evidence="4">
    <location>
        <begin position="41"/>
        <end position="60"/>
    </location>
</feature>
<dbReference type="PANTHER" id="PTHR30055:SF234">
    <property type="entry name" value="HTH-TYPE TRANSCRIPTIONAL REGULATOR BETI"/>
    <property type="match status" value="1"/>
</dbReference>
<dbReference type="InterPro" id="IPR023772">
    <property type="entry name" value="DNA-bd_HTH_TetR-type_CS"/>
</dbReference>
<dbReference type="GO" id="GO:0000976">
    <property type="term" value="F:transcription cis-regulatory region binding"/>
    <property type="evidence" value="ECO:0007669"/>
    <property type="project" value="TreeGrafter"/>
</dbReference>
<keyword evidence="7" id="KW-1185">Reference proteome</keyword>